<dbReference type="PANTHER" id="PTHR39183">
    <property type="entry name" value="SPORE COAT PROTEIN F-LIKE PROTEIN YHCQ"/>
    <property type="match status" value="1"/>
</dbReference>
<dbReference type="RefSeq" id="WP_101577690.1">
    <property type="nucleotide sequence ID" value="NZ_PGVA01000028.1"/>
</dbReference>
<comment type="subcellular location">
    <subcellularLocation>
        <location evidence="2">Spore coat</location>
    </subcellularLocation>
</comment>
<dbReference type="EMBL" id="PGVA01000028">
    <property type="protein sequence ID" value="PLR81974.1"/>
    <property type="molecule type" value="Genomic_DNA"/>
</dbReference>
<dbReference type="InterPro" id="IPR012347">
    <property type="entry name" value="Ferritin-like"/>
</dbReference>
<organism evidence="4 6">
    <name type="scientific">Bacillus canaveralius</name>
    <dbReference type="NCBI Taxonomy" id="1403243"/>
    <lineage>
        <taxon>Bacteria</taxon>
        <taxon>Bacillati</taxon>
        <taxon>Bacillota</taxon>
        <taxon>Bacilli</taxon>
        <taxon>Bacillales</taxon>
        <taxon>Bacillaceae</taxon>
        <taxon>Bacillus</taxon>
    </lineage>
</organism>
<evidence type="ECO:0000313" key="5">
    <source>
        <dbReference type="EMBL" id="PLR99360.1"/>
    </source>
</evidence>
<evidence type="ECO:0000256" key="2">
    <source>
        <dbReference type="ARBA" id="ARBA00024325"/>
    </source>
</evidence>
<dbReference type="EMBL" id="PGVD01000015">
    <property type="protein sequence ID" value="PLR99360.1"/>
    <property type="molecule type" value="Genomic_DNA"/>
</dbReference>
<dbReference type="InterPro" id="IPR012851">
    <property type="entry name" value="Spore_coat_CotF-like"/>
</dbReference>
<sequence length="100" mass="11264">MNKILRNMTGMGGMTDQVIATDFLNTAKSGVRNLSMAITESATPELRTAFRQQLNSAIETHGKISQYMISKGYYHPHRLDEQLQVDINMSETAMNLTQQQ</sequence>
<comment type="similarity">
    <text evidence="3">Belongs to the CotF family.</text>
</comment>
<dbReference type="Pfam" id="PF07875">
    <property type="entry name" value="Coat_F"/>
    <property type="match status" value="1"/>
</dbReference>
<keyword evidence="1" id="KW-0749">Sporulation</keyword>
<comment type="caution">
    <text evidence="4">The sequence shown here is derived from an EMBL/GenBank/DDBJ whole genome shotgun (WGS) entry which is preliminary data.</text>
</comment>
<dbReference type="PANTHER" id="PTHR39183:SF1">
    <property type="entry name" value="SPORE COAT PROTEIN F-LIKE PROTEIN YHCQ"/>
    <property type="match status" value="1"/>
</dbReference>
<evidence type="ECO:0000313" key="6">
    <source>
        <dbReference type="Proteomes" id="UP000234951"/>
    </source>
</evidence>
<evidence type="ECO:0000256" key="1">
    <source>
        <dbReference type="ARBA" id="ARBA00022969"/>
    </source>
</evidence>
<dbReference type="AlphaFoldDB" id="A0A2N5GKD4"/>
<accession>A0A2N5GKD4</accession>
<reference evidence="4 6" key="1">
    <citation type="submission" date="2017-11" db="EMBL/GenBank/DDBJ databases">
        <title>Comparitive Functional Genomics of Dry Heat Resistant strains isolated from the Viking Spacecraft.</title>
        <authorList>
            <person name="Seuylemezian A."/>
            <person name="Cooper K."/>
            <person name="Vaishampayan P."/>
        </authorList>
    </citation>
    <scope>NUCLEOTIDE SEQUENCE [LARGE SCALE GENOMIC DNA]</scope>
    <source>
        <strain evidence="4 6">M4.6</strain>
    </source>
</reference>
<evidence type="ECO:0000256" key="3">
    <source>
        <dbReference type="ARBA" id="ARBA00024344"/>
    </source>
</evidence>
<keyword evidence="4" id="KW-0167">Capsid protein</keyword>
<keyword evidence="7" id="KW-1185">Reference proteome</keyword>
<evidence type="ECO:0000313" key="4">
    <source>
        <dbReference type="EMBL" id="PLR81974.1"/>
    </source>
</evidence>
<dbReference type="Proteomes" id="UP000234951">
    <property type="component" value="Unassembled WGS sequence"/>
</dbReference>
<name>A0A2N5GKD4_9BACI</name>
<dbReference type="Proteomes" id="UP000235114">
    <property type="component" value="Unassembled WGS sequence"/>
</dbReference>
<dbReference type="GO" id="GO:0030435">
    <property type="term" value="P:sporulation resulting in formation of a cellular spore"/>
    <property type="evidence" value="ECO:0007669"/>
    <property type="project" value="UniProtKB-KW"/>
</dbReference>
<gene>
    <name evidence="4" type="ORF">CU635_12390</name>
    <name evidence="5" type="ORF">CVD25_05685</name>
</gene>
<protein>
    <submittedName>
        <fullName evidence="4">Spore coat protein</fullName>
    </submittedName>
</protein>
<reference evidence="5 7" key="2">
    <citation type="submission" date="2017-12" db="EMBL/GenBank/DDBJ databases">
        <title>Comparative Functional Genomics of Dry Heat Resistant strains isolated from the Viking Spacecraft.</title>
        <authorList>
            <person name="Seuylemezian A."/>
            <person name="Cooper K."/>
            <person name="Vaishampayan P."/>
        </authorList>
    </citation>
    <scope>NUCLEOTIDE SEQUENCE [LARGE SCALE GENOMIC DNA]</scope>
    <source>
        <strain evidence="5 7">ATCC 29669</strain>
    </source>
</reference>
<proteinExistence type="inferred from homology"/>
<evidence type="ECO:0000313" key="7">
    <source>
        <dbReference type="Proteomes" id="UP000235114"/>
    </source>
</evidence>
<dbReference type="Gene3D" id="1.20.1260.10">
    <property type="match status" value="1"/>
</dbReference>
<dbReference type="OrthoDB" id="1930261at2"/>
<keyword evidence="4" id="KW-0946">Virion</keyword>